<dbReference type="EMBL" id="SPQQ01000012">
    <property type="protein sequence ID" value="TGE35613.1"/>
    <property type="molecule type" value="Genomic_DNA"/>
</dbReference>
<feature type="domain" description="HTH tetR-type" evidence="5">
    <location>
        <begin position="12"/>
        <end position="72"/>
    </location>
</feature>
<evidence type="ECO:0000256" key="3">
    <source>
        <dbReference type="ARBA" id="ARBA00023163"/>
    </source>
</evidence>
<gene>
    <name evidence="6" type="ORF">E4K67_24065</name>
</gene>
<keyword evidence="1" id="KW-0805">Transcription regulation</keyword>
<feature type="DNA-binding region" description="H-T-H motif" evidence="4">
    <location>
        <begin position="35"/>
        <end position="54"/>
    </location>
</feature>
<organism evidence="6 7">
    <name type="scientific">Desulfosporosinus fructosivorans</name>
    <dbReference type="NCBI Taxonomy" id="2018669"/>
    <lineage>
        <taxon>Bacteria</taxon>
        <taxon>Bacillati</taxon>
        <taxon>Bacillota</taxon>
        <taxon>Clostridia</taxon>
        <taxon>Eubacteriales</taxon>
        <taxon>Desulfitobacteriaceae</taxon>
        <taxon>Desulfosporosinus</taxon>
    </lineage>
</organism>
<dbReference type="PANTHER" id="PTHR47506">
    <property type="entry name" value="TRANSCRIPTIONAL REGULATORY PROTEIN"/>
    <property type="match status" value="1"/>
</dbReference>
<dbReference type="InterPro" id="IPR001647">
    <property type="entry name" value="HTH_TetR"/>
</dbReference>
<dbReference type="RefSeq" id="WP_135551412.1">
    <property type="nucleotide sequence ID" value="NZ_SPQQ01000012.1"/>
</dbReference>
<reference evidence="6 7" key="1">
    <citation type="submission" date="2019-03" db="EMBL/GenBank/DDBJ databases">
        <title>Draft Genome Sequence of Desulfosporosinus fructosivorans Strain 63.6F, Isolated from Marine Sediment in the Baltic Sea.</title>
        <authorList>
            <person name="Hausmann B."/>
            <person name="Vandieken V."/>
            <person name="Pjevac P."/>
            <person name="Schreck K."/>
            <person name="Herbold C.W."/>
            <person name="Loy A."/>
        </authorList>
    </citation>
    <scope>NUCLEOTIDE SEQUENCE [LARGE SCALE GENOMIC DNA]</scope>
    <source>
        <strain evidence="6 7">63.6F</strain>
    </source>
</reference>
<protein>
    <submittedName>
        <fullName evidence="6">TetR/AcrR family transcriptional regulator</fullName>
    </submittedName>
</protein>
<evidence type="ECO:0000259" key="5">
    <source>
        <dbReference type="PROSITE" id="PS50977"/>
    </source>
</evidence>
<name>A0A4Z0R098_9FIRM</name>
<evidence type="ECO:0000256" key="1">
    <source>
        <dbReference type="ARBA" id="ARBA00023015"/>
    </source>
</evidence>
<evidence type="ECO:0000256" key="2">
    <source>
        <dbReference type="ARBA" id="ARBA00023125"/>
    </source>
</evidence>
<accession>A0A4Z0R098</accession>
<dbReference type="Pfam" id="PF00440">
    <property type="entry name" value="TetR_N"/>
    <property type="match status" value="1"/>
</dbReference>
<sequence>MGTTERKEKEKNIRREDIINAAEKIFFLKGYESSTMDEVAKIAEYTKKTLYSYFQSKEQLLQAIIFRAYWTLNKIINTELSDKINLTGLAKLKLLGETFIQFTSRYPKYFETLVLYNSANSELSADDEFRKASDNEGEITLAYLVNVIKEGVSDNSIRSDIHIQKTAFVLYANIIGISSLVLNKEGYLMEQHLSAKKLIQEMFNLIERSIEK</sequence>
<dbReference type="GO" id="GO:0003677">
    <property type="term" value="F:DNA binding"/>
    <property type="evidence" value="ECO:0007669"/>
    <property type="project" value="UniProtKB-UniRule"/>
</dbReference>
<evidence type="ECO:0000313" key="7">
    <source>
        <dbReference type="Proteomes" id="UP000298460"/>
    </source>
</evidence>
<dbReference type="PANTHER" id="PTHR47506:SF1">
    <property type="entry name" value="HTH-TYPE TRANSCRIPTIONAL REGULATOR YJDC"/>
    <property type="match status" value="1"/>
</dbReference>
<dbReference type="SUPFAM" id="SSF46689">
    <property type="entry name" value="Homeodomain-like"/>
    <property type="match status" value="1"/>
</dbReference>
<proteinExistence type="predicted"/>
<dbReference type="OrthoDB" id="9812484at2"/>
<evidence type="ECO:0000256" key="4">
    <source>
        <dbReference type="PROSITE-ProRule" id="PRU00335"/>
    </source>
</evidence>
<dbReference type="InterPro" id="IPR036271">
    <property type="entry name" value="Tet_transcr_reg_TetR-rel_C_sf"/>
</dbReference>
<dbReference type="Gene3D" id="1.10.10.60">
    <property type="entry name" value="Homeodomain-like"/>
    <property type="match status" value="1"/>
</dbReference>
<dbReference type="Gene3D" id="1.10.357.10">
    <property type="entry name" value="Tetracycline Repressor, domain 2"/>
    <property type="match status" value="1"/>
</dbReference>
<comment type="caution">
    <text evidence="6">The sequence shown here is derived from an EMBL/GenBank/DDBJ whole genome shotgun (WGS) entry which is preliminary data.</text>
</comment>
<dbReference type="Proteomes" id="UP000298460">
    <property type="component" value="Unassembled WGS sequence"/>
</dbReference>
<dbReference type="PROSITE" id="PS50977">
    <property type="entry name" value="HTH_TETR_2"/>
    <property type="match status" value="1"/>
</dbReference>
<evidence type="ECO:0000313" key="6">
    <source>
        <dbReference type="EMBL" id="TGE35613.1"/>
    </source>
</evidence>
<dbReference type="InterPro" id="IPR009057">
    <property type="entry name" value="Homeodomain-like_sf"/>
</dbReference>
<dbReference type="PRINTS" id="PR00455">
    <property type="entry name" value="HTHTETR"/>
</dbReference>
<keyword evidence="3" id="KW-0804">Transcription</keyword>
<dbReference type="SUPFAM" id="SSF48498">
    <property type="entry name" value="Tetracyclin repressor-like, C-terminal domain"/>
    <property type="match status" value="1"/>
</dbReference>
<keyword evidence="2 4" id="KW-0238">DNA-binding</keyword>
<dbReference type="AlphaFoldDB" id="A0A4Z0R098"/>
<keyword evidence="7" id="KW-1185">Reference proteome</keyword>